<dbReference type="Gene3D" id="3.55.50.30">
    <property type="match status" value="1"/>
</dbReference>
<sequence length="370" mass="41911">MKDYDDISDLIVRFLNGDADRRQIERLEQWLDASERNRNIFHRLCRDLESGHRYVRVDTQRALRIVERRNARNRLSRRIRYAAAAAVLLFVAGAGFLLLRENSAPEPLRDWSEVAAEVVLTLPDGSSRAIEGVFAADTLGVSRDSTGLLRVGTSEPIREAEPEYCEITVGTGPEQTLEFSDGTRVWLGNYSRLRFPLCFESDHRRVEASGEIYFDVAPDPDRPFVVAFENASIRVLGTEFLIQQQQGRSVATLVEGEVSFTTAAGQSVVMHPGNQAETAGAEVELREVDTRLYTALRDGFLLFDRMTLGEIARRLETRYECRIRFGNETAAQEIISARIQRYPTLRPILDLLAKVGHFRYKEEGGEIVIE</sequence>
<proteinExistence type="predicted"/>
<dbReference type="InterPro" id="IPR012373">
    <property type="entry name" value="Ferrdict_sens_TM"/>
</dbReference>
<feature type="transmembrane region" description="Helical" evidence="1">
    <location>
        <begin position="79"/>
        <end position="99"/>
    </location>
</feature>
<dbReference type="PIRSF" id="PIRSF018266">
    <property type="entry name" value="FecR"/>
    <property type="match status" value="1"/>
</dbReference>
<feature type="domain" description="FecR protein" evidence="2">
    <location>
        <begin position="167"/>
        <end position="258"/>
    </location>
</feature>
<reference evidence="4" key="2">
    <citation type="submission" date="2021-04" db="EMBL/GenBank/DDBJ databases">
        <authorList>
            <person name="Gilroy R."/>
        </authorList>
    </citation>
    <scope>NUCLEOTIDE SEQUENCE</scope>
    <source>
        <strain evidence="4">5134</strain>
    </source>
</reference>
<name>A0A9D1YYR6_9BACT</name>
<dbReference type="AlphaFoldDB" id="A0A9D1YYR6"/>
<dbReference type="InterPro" id="IPR032508">
    <property type="entry name" value="FecR_C"/>
</dbReference>
<keyword evidence="1" id="KW-1133">Transmembrane helix</keyword>
<evidence type="ECO:0000259" key="2">
    <source>
        <dbReference type="Pfam" id="PF04773"/>
    </source>
</evidence>
<accession>A0A9D1YYR6</accession>
<dbReference type="Pfam" id="PF16344">
    <property type="entry name" value="FecR_C"/>
    <property type="match status" value="1"/>
</dbReference>
<dbReference type="InterPro" id="IPR006860">
    <property type="entry name" value="FecR"/>
</dbReference>
<dbReference type="EMBL" id="DXDA01000019">
    <property type="protein sequence ID" value="HIY68198.1"/>
    <property type="molecule type" value="Genomic_DNA"/>
</dbReference>
<dbReference type="Pfam" id="PF04773">
    <property type="entry name" value="FecR"/>
    <property type="match status" value="1"/>
</dbReference>
<dbReference type="GO" id="GO:0016989">
    <property type="term" value="F:sigma factor antagonist activity"/>
    <property type="evidence" value="ECO:0007669"/>
    <property type="project" value="TreeGrafter"/>
</dbReference>
<feature type="domain" description="Protein FecR C-terminal" evidence="3">
    <location>
        <begin position="301"/>
        <end position="369"/>
    </location>
</feature>
<reference evidence="4" key="1">
    <citation type="journal article" date="2021" name="PeerJ">
        <title>Extensive microbial diversity within the chicken gut microbiome revealed by metagenomics and culture.</title>
        <authorList>
            <person name="Gilroy R."/>
            <person name="Ravi A."/>
            <person name="Getino M."/>
            <person name="Pursley I."/>
            <person name="Horton D.L."/>
            <person name="Alikhan N.F."/>
            <person name="Baker D."/>
            <person name="Gharbi K."/>
            <person name="Hall N."/>
            <person name="Watson M."/>
            <person name="Adriaenssens E.M."/>
            <person name="Foster-Nyarko E."/>
            <person name="Jarju S."/>
            <person name="Secka A."/>
            <person name="Antonio M."/>
            <person name="Oren A."/>
            <person name="Chaudhuri R.R."/>
            <person name="La Ragione R."/>
            <person name="Hildebrand F."/>
            <person name="Pallen M.J."/>
        </authorList>
    </citation>
    <scope>NUCLEOTIDE SEQUENCE</scope>
    <source>
        <strain evidence="4">5134</strain>
    </source>
</reference>
<evidence type="ECO:0000256" key="1">
    <source>
        <dbReference type="SAM" id="Phobius"/>
    </source>
</evidence>
<dbReference type="PANTHER" id="PTHR30273:SF2">
    <property type="entry name" value="PROTEIN FECR"/>
    <property type="match status" value="1"/>
</dbReference>
<gene>
    <name evidence="4" type="ORF">H9828_02130</name>
</gene>
<protein>
    <submittedName>
        <fullName evidence="4">FecR domain-containing protein</fullName>
    </submittedName>
</protein>
<dbReference type="Gene3D" id="2.60.120.1440">
    <property type="match status" value="1"/>
</dbReference>
<evidence type="ECO:0000259" key="3">
    <source>
        <dbReference type="Pfam" id="PF16344"/>
    </source>
</evidence>
<evidence type="ECO:0000313" key="5">
    <source>
        <dbReference type="Proteomes" id="UP000886844"/>
    </source>
</evidence>
<evidence type="ECO:0000313" key="4">
    <source>
        <dbReference type="EMBL" id="HIY68198.1"/>
    </source>
</evidence>
<dbReference type="PANTHER" id="PTHR30273">
    <property type="entry name" value="PERIPLASMIC SIGNAL SENSOR AND SIGMA FACTOR ACTIVATOR FECR-RELATED"/>
    <property type="match status" value="1"/>
</dbReference>
<organism evidence="4 5">
    <name type="scientific">Candidatus Alistipes intestinigallinarum</name>
    <dbReference type="NCBI Taxonomy" id="2838440"/>
    <lineage>
        <taxon>Bacteria</taxon>
        <taxon>Pseudomonadati</taxon>
        <taxon>Bacteroidota</taxon>
        <taxon>Bacteroidia</taxon>
        <taxon>Bacteroidales</taxon>
        <taxon>Rikenellaceae</taxon>
        <taxon>Alistipes</taxon>
    </lineage>
</organism>
<keyword evidence="1" id="KW-0472">Membrane</keyword>
<comment type="caution">
    <text evidence="4">The sequence shown here is derived from an EMBL/GenBank/DDBJ whole genome shotgun (WGS) entry which is preliminary data.</text>
</comment>
<dbReference type="Proteomes" id="UP000886844">
    <property type="component" value="Unassembled WGS sequence"/>
</dbReference>
<keyword evidence="1" id="KW-0812">Transmembrane</keyword>